<dbReference type="InterPro" id="IPR007052">
    <property type="entry name" value="CS_dom"/>
</dbReference>
<dbReference type="PANTHER" id="PTHR22932:SF9">
    <property type="entry name" value="CS DOMAIN-CONTAINING PROTEIN"/>
    <property type="match status" value="1"/>
</dbReference>
<dbReference type="EMBL" id="LJSK01000002">
    <property type="protein sequence ID" value="KPI90759.1"/>
    <property type="molecule type" value="Genomic_DNA"/>
</dbReference>
<dbReference type="GO" id="GO:0051087">
    <property type="term" value="F:protein-folding chaperone binding"/>
    <property type="evidence" value="ECO:0007669"/>
    <property type="project" value="TreeGrafter"/>
</dbReference>
<dbReference type="Proteomes" id="UP000038009">
    <property type="component" value="Unassembled WGS sequence"/>
</dbReference>
<dbReference type="GO" id="GO:0005829">
    <property type="term" value="C:cytosol"/>
    <property type="evidence" value="ECO:0007669"/>
    <property type="project" value="TreeGrafter"/>
</dbReference>
<proteinExistence type="inferred from homology"/>
<dbReference type="PROSITE" id="PS51203">
    <property type="entry name" value="CS"/>
    <property type="match status" value="1"/>
</dbReference>
<dbReference type="Pfam" id="PF04969">
    <property type="entry name" value="CS"/>
    <property type="match status" value="1"/>
</dbReference>
<dbReference type="SUPFAM" id="SSF49764">
    <property type="entry name" value="HSP20-like chaperones"/>
    <property type="match status" value="1"/>
</dbReference>
<name>A0A0N0P969_LEPSE</name>
<dbReference type="OMA" id="EEGPYWP"/>
<reference evidence="4 5" key="1">
    <citation type="journal article" date="2015" name="PLoS Pathog.">
        <title>Leptomonas seymouri: Adaptations to the Dixenous Life Cycle Analyzed by Genome Sequencing, Transcriptome Profiling and Co-infection with Leishmania donovani.</title>
        <authorList>
            <person name="Kraeva N."/>
            <person name="Butenko A."/>
            <person name="Hlavacova J."/>
            <person name="Kostygov A."/>
            <person name="Myskova J."/>
            <person name="Grybchuk D."/>
            <person name="Lestinova T."/>
            <person name="Votypka J."/>
            <person name="Volf P."/>
            <person name="Opperdoes F."/>
            <person name="Flegontov P."/>
            <person name="Lukes J."/>
            <person name="Yurchenko V."/>
        </authorList>
    </citation>
    <scope>NUCLEOTIDE SEQUENCE [LARGE SCALE GENOMIC DNA]</scope>
    <source>
        <strain evidence="4 5">ATCC 30220</strain>
    </source>
</reference>
<accession>A0A0N0P969</accession>
<dbReference type="PANTHER" id="PTHR22932">
    <property type="entry name" value="TELOMERASE-BINDING PROTEIN P23 HSP90 CO-CHAPERONE"/>
    <property type="match status" value="1"/>
</dbReference>
<dbReference type="VEuPathDB" id="TriTrypDB:Lsey_0002_0830"/>
<dbReference type="InterPro" id="IPR045250">
    <property type="entry name" value="p23-like"/>
</dbReference>
<dbReference type="GO" id="GO:0051879">
    <property type="term" value="F:Hsp90 protein binding"/>
    <property type="evidence" value="ECO:0007669"/>
    <property type="project" value="InterPro"/>
</dbReference>
<dbReference type="AlphaFoldDB" id="A0A0N0P969"/>
<dbReference type="GO" id="GO:0005634">
    <property type="term" value="C:nucleus"/>
    <property type="evidence" value="ECO:0007669"/>
    <property type="project" value="TreeGrafter"/>
</dbReference>
<dbReference type="InterPro" id="IPR008978">
    <property type="entry name" value="HSP20-like_chaperone"/>
</dbReference>
<evidence type="ECO:0000256" key="2">
    <source>
        <dbReference type="SAM" id="MobiDB-lite"/>
    </source>
</evidence>
<comment type="similarity">
    <text evidence="1">Belongs to the p23/wos2 family.</text>
</comment>
<comment type="caution">
    <text evidence="4">The sequence shown here is derived from an EMBL/GenBank/DDBJ whole genome shotgun (WGS) entry which is preliminary data.</text>
</comment>
<dbReference type="OrthoDB" id="1564555at2759"/>
<evidence type="ECO:0000313" key="5">
    <source>
        <dbReference type="Proteomes" id="UP000038009"/>
    </source>
</evidence>
<feature type="compositionally biased region" description="Acidic residues" evidence="2">
    <location>
        <begin position="175"/>
        <end position="197"/>
    </location>
</feature>
<sequence>MSHLPIKWAERHDRLFITVEASNSTDVQVNFTEKSVTISGKGITAKSTEPRELKDELQLLKEIVPADSTFKVLGVGIQICAIKKEEGYWNRLVDEPTKATKGWLSVDWNLWKDEDDEADNAAAANFGGYGDMGGMDMGGMGGMGMGGMGGMGGMDMASMMSALGGAGGAGGMGGDSDDEEPLEEDEHGERPEEEEEGDKPAADLSDLNA</sequence>
<feature type="compositionally biased region" description="Gly residues" evidence="2">
    <location>
        <begin position="164"/>
        <end position="174"/>
    </location>
</feature>
<dbReference type="FunFam" id="2.60.40.790:FF:000039">
    <property type="entry name" value="CS domain containing protein"/>
    <property type="match status" value="1"/>
</dbReference>
<feature type="region of interest" description="Disordered" evidence="2">
    <location>
        <begin position="164"/>
        <end position="209"/>
    </location>
</feature>
<evidence type="ECO:0000256" key="1">
    <source>
        <dbReference type="ARBA" id="ARBA00025733"/>
    </source>
</evidence>
<protein>
    <recommendedName>
        <fullName evidence="3">CS domain-containing protein</fullName>
    </recommendedName>
</protein>
<feature type="domain" description="CS" evidence="3">
    <location>
        <begin position="1"/>
        <end position="93"/>
    </location>
</feature>
<dbReference type="CDD" id="cd06465">
    <property type="entry name" value="p23_hB-ind1_like"/>
    <property type="match status" value="1"/>
</dbReference>
<dbReference type="GO" id="GO:0006457">
    <property type="term" value="P:protein folding"/>
    <property type="evidence" value="ECO:0007669"/>
    <property type="project" value="TreeGrafter"/>
</dbReference>
<dbReference type="GO" id="GO:0051131">
    <property type="term" value="P:chaperone-mediated protein complex assembly"/>
    <property type="evidence" value="ECO:0007669"/>
    <property type="project" value="TreeGrafter"/>
</dbReference>
<dbReference type="Gene3D" id="2.60.40.790">
    <property type="match status" value="1"/>
</dbReference>
<organism evidence="4 5">
    <name type="scientific">Leptomonas seymouri</name>
    <dbReference type="NCBI Taxonomy" id="5684"/>
    <lineage>
        <taxon>Eukaryota</taxon>
        <taxon>Discoba</taxon>
        <taxon>Euglenozoa</taxon>
        <taxon>Kinetoplastea</taxon>
        <taxon>Metakinetoplastina</taxon>
        <taxon>Trypanosomatida</taxon>
        <taxon>Trypanosomatidae</taxon>
        <taxon>Leishmaniinae</taxon>
        <taxon>Leptomonas</taxon>
    </lineage>
</organism>
<keyword evidence="5" id="KW-1185">Reference proteome</keyword>
<evidence type="ECO:0000259" key="3">
    <source>
        <dbReference type="PROSITE" id="PS51203"/>
    </source>
</evidence>
<evidence type="ECO:0000313" key="4">
    <source>
        <dbReference type="EMBL" id="KPI90759.1"/>
    </source>
</evidence>
<gene>
    <name evidence="4" type="ORF">ABL78_0195</name>
</gene>